<evidence type="ECO:0000313" key="5">
    <source>
        <dbReference type="Proteomes" id="UP000710432"/>
    </source>
</evidence>
<evidence type="ECO:0000256" key="1">
    <source>
        <dbReference type="ARBA" id="ARBA00022553"/>
    </source>
</evidence>
<dbReference type="PANTHER" id="PTHR10872">
    <property type="entry name" value="SH2B ADAPTER PROTEIN"/>
    <property type="match status" value="1"/>
</dbReference>
<comment type="caution">
    <text evidence="4">The sequence shown here is derived from an EMBL/GenBank/DDBJ whole genome shotgun (WGS) entry which is preliminary data.</text>
</comment>
<evidence type="ECO:0000256" key="3">
    <source>
        <dbReference type="SAM" id="MobiDB-lite"/>
    </source>
</evidence>
<gene>
    <name evidence="4" type="ORF">LTLLF_166645</name>
</gene>
<feature type="region of interest" description="Disordered" evidence="3">
    <location>
        <begin position="1"/>
        <end position="29"/>
    </location>
</feature>
<dbReference type="PANTHER" id="PTHR10872:SF3">
    <property type="entry name" value="SH2B ADAPTER PROTEIN 1"/>
    <property type="match status" value="1"/>
</dbReference>
<accession>A0A8J6GBB4</accession>
<evidence type="ECO:0000256" key="2">
    <source>
        <dbReference type="ARBA" id="ARBA00022999"/>
    </source>
</evidence>
<dbReference type="GO" id="GO:0005068">
    <property type="term" value="F:transmembrane receptor protein tyrosine kinase adaptor activity"/>
    <property type="evidence" value="ECO:0007669"/>
    <property type="project" value="TreeGrafter"/>
</dbReference>
<dbReference type="GO" id="GO:0005886">
    <property type="term" value="C:plasma membrane"/>
    <property type="evidence" value="ECO:0007669"/>
    <property type="project" value="TreeGrafter"/>
</dbReference>
<name>A0A8J6GBB4_MICOH</name>
<proteinExistence type="predicted"/>
<evidence type="ECO:0000313" key="4">
    <source>
        <dbReference type="EMBL" id="KAH0507822.1"/>
    </source>
</evidence>
<dbReference type="Proteomes" id="UP000710432">
    <property type="component" value="Unassembled WGS sequence"/>
</dbReference>
<dbReference type="InterPro" id="IPR030523">
    <property type="entry name" value="SH2B"/>
</dbReference>
<dbReference type="InterPro" id="IPR011993">
    <property type="entry name" value="PH-like_dom_sf"/>
</dbReference>
<protein>
    <submittedName>
        <fullName evidence="4">SH2B adapter protein 1</fullName>
    </submittedName>
</protein>
<organism evidence="4 5">
    <name type="scientific">Microtus ochrogaster</name>
    <name type="common">Prairie vole</name>
    <dbReference type="NCBI Taxonomy" id="79684"/>
    <lineage>
        <taxon>Eukaryota</taxon>
        <taxon>Metazoa</taxon>
        <taxon>Chordata</taxon>
        <taxon>Craniata</taxon>
        <taxon>Vertebrata</taxon>
        <taxon>Euteleostomi</taxon>
        <taxon>Mammalia</taxon>
        <taxon>Eutheria</taxon>
        <taxon>Euarchontoglires</taxon>
        <taxon>Glires</taxon>
        <taxon>Rodentia</taxon>
        <taxon>Myomorpha</taxon>
        <taxon>Muroidea</taxon>
        <taxon>Cricetidae</taxon>
        <taxon>Arvicolinae</taxon>
        <taxon>Microtus</taxon>
    </lineage>
</organism>
<reference evidence="4" key="1">
    <citation type="submission" date="2020-03" db="EMBL/GenBank/DDBJ databases">
        <title>Studies in the Genomics of Life Span.</title>
        <authorList>
            <person name="Glass D."/>
        </authorList>
    </citation>
    <scope>NUCLEOTIDE SEQUENCE</scope>
    <source>
        <strain evidence="4">LTLLF</strain>
        <tissue evidence="4">Muscle</tissue>
    </source>
</reference>
<sequence length="141" mass="15112">MGTEEAAPDPAGVGHGGGAARLTSGGEGQPQWQKCRLLLRSEEGGGGNHLEFFIQPKASRPQLSIPCYAVTDVHTAMALEMPLVVQVERHSEYILETTDALHVKAWVSDVQECLSLGPFPAISPPFHDPSPGPWDLLPHKG</sequence>
<keyword evidence="2" id="KW-0727">SH2 domain</keyword>
<dbReference type="SUPFAM" id="SSF50729">
    <property type="entry name" value="PH domain-like"/>
    <property type="match status" value="1"/>
</dbReference>
<keyword evidence="1" id="KW-0597">Phosphoprotein</keyword>
<dbReference type="Gene3D" id="2.30.29.30">
    <property type="entry name" value="Pleckstrin-homology domain (PH domain)/Phosphotyrosine-binding domain (PTB)"/>
    <property type="match status" value="1"/>
</dbReference>
<dbReference type="GO" id="GO:0035556">
    <property type="term" value="P:intracellular signal transduction"/>
    <property type="evidence" value="ECO:0007669"/>
    <property type="project" value="TreeGrafter"/>
</dbReference>
<dbReference type="AlphaFoldDB" id="A0A8J6GBB4"/>
<dbReference type="EMBL" id="JAATJU010023335">
    <property type="protein sequence ID" value="KAH0507822.1"/>
    <property type="molecule type" value="Genomic_DNA"/>
</dbReference>